<dbReference type="FunFam" id="1.20.1640.10:FF:000024">
    <property type="entry name" value="Multifunctional fusion protein"/>
    <property type="match status" value="1"/>
</dbReference>
<dbReference type="InterPro" id="IPR054384">
    <property type="entry name" value="SecDF_P1_head"/>
</dbReference>
<keyword evidence="8 12" id="KW-0472">Membrane</keyword>
<gene>
    <name evidence="12 17" type="primary">secD</name>
    <name evidence="13" type="synonym">secF</name>
    <name evidence="17" type="ORF">IDH44_16020</name>
</gene>
<evidence type="ECO:0000256" key="10">
    <source>
        <dbReference type="ARBA" id="ARBA00060856"/>
    </source>
</evidence>
<dbReference type="GO" id="GO:0015450">
    <property type="term" value="F:protein-transporting ATPase activity"/>
    <property type="evidence" value="ECO:0007669"/>
    <property type="project" value="InterPro"/>
</dbReference>
<evidence type="ECO:0000259" key="16">
    <source>
        <dbReference type="Pfam" id="PF22599"/>
    </source>
</evidence>
<keyword evidence="5 12" id="KW-0653">Protein transport</keyword>
<dbReference type="GO" id="GO:0065002">
    <property type="term" value="P:intracellular protein transmembrane transport"/>
    <property type="evidence" value="ECO:0007669"/>
    <property type="project" value="UniProtKB-UniRule"/>
</dbReference>
<evidence type="ECO:0000256" key="8">
    <source>
        <dbReference type="ARBA" id="ARBA00023136"/>
    </source>
</evidence>
<comment type="similarity">
    <text evidence="13">Belongs to the SecD/SecF family. SecF subfamily.</text>
</comment>
<dbReference type="InterPro" id="IPR022645">
    <property type="entry name" value="SecD/SecF_bac"/>
</dbReference>
<dbReference type="RefSeq" id="WP_190919342.1">
    <property type="nucleotide sequence ID" value="NZ_JACXIZ010000027.1"/>
</dbReference>
<feature type="transmembrane region" description="Helical" evidence="12">
    <location>
        <begin position="301"/>
        <end position="320"/>
    </location>
</feature>
<evidence type="ECO:0000256" key="2">
    <source>
        <dbReference type="ARBA" id="ARBA00022448"/>
    </source>
</evidence>
<feature type="transmembrane region" description="Helical" evidence="12">
    <location>
        <begin position="252"/>
        <end position="270"/>
    </location>
</feature>
<evidence type="ECO:0000256" key="3">
    <source>
        <dbReference type="ARBA" id="ARBA00022475"/>
    </source>
</evidence>
<evidence type="ECO:0000259" key="15">
    <source>
        <dbReference type="Pfam" id="PF21760"/>
    </source>
</evidence>
<feature type="domain" description="Protein translocase subunit SecDF P1" evidence="15">
    <location>
        <begin position="64"/>
        <end position="118"/>
    </location>
</feature>
<dbReference type="InterPro" id="IPR005665">
    <property type="entry name" value="SecF_bac"/>
</dbReference>
<evidence type="ECO:0000259" key="14">
    <source>
        <dbReference type="Pfam" id="PF02355"/>
    </source>
</evidence>
<keyword evidence="4 12" id="KW-0812">Transmembrane</keyword>
<feature type="transmembrane region" description="Helical" evidence="12">
    <location>
        <begin position="445"/>
        <end position="464"/>
    </location>
</feature>
<keyword evidence="2 12" id="KW-0813">Transport</keyword>
<feature type="transmembrane region" description="Helical" evidence="12">
    <location>
        <begin position="374"/>
        <end position="398"/>
    </location>
</feature>
<dbReference type="PRINTS" id="PR01755">
    <property type="entry name" value="SECFTRNLCASE"/>
</dbReference>
<comment type="caution">
    <text evidence="12">Lacks conserved residue(s) required for the propagation of feature annotation.</text>
</comment>
<keyword evidence="6 12" id="KW-1133">Transmembrane helix</keyword>
<comment type="similarity">
    <text evidence="12">Belongs to the SecD/SecF family. SecD subfamily.</text>
</comment>
<evidence type="ECO:0000256" key="6">
    <source>
        <dbReference type="ARBA" id="ARBA00022989"/>
    </source>
</evidence>
<feature type="domain" description="Protein export membrane protein SecD/SecF C-terminal" evidence="14">
    <location>
        <begin position="234"/>
        <end position="401"/>
    </location>
</feature>
<sequence length="740" mass="80326">MNKGRFLGFVFSIVLAFAVVLTTMPTVLNGLKLGLDLKGGFEILYEAQTVDGEGTVTREALRETAKSLQKRADAYGVAEPEVTPEGSDRIRARIAGVSDEETVREIMKKPAELTFRSMRGCEADAGFCKVELTGTDFKEGGADIYQDQIGQWTITISLKDAAKFAEVTREIAKLPQPTNALAIYLDDEQLSAPSVRAEINSDQAIIEGNYSREEARQIADVINLGALPLKLTEKYTQSVGATLGQQSLQQTVTAGGVASVLILLFMLVMYRMPGLIASVTLIVYSWGILLLFYWMNATLTLPGIAAFVLGIGMAVDANIITAERIRDELRSGKSLLSSLKSGSKNSFRTILDANVTTIVAAAVLYYVGTGAIQGFALTLILSNVLSMITNVFFSRLLLQLLVRSGMFTRPGFYGVKEADIQSLSKHKNGANAYYKIYDFIKHSRLFFGLSSVLTAVGIVVLLIANLNYGVDFKAGTSLDISLGQSITHDEAEQIFSEAGFEPAVITVGGADDSRVSARFDQVLSSDSGEVSAIMDAFRAQYGDDVSSEENTVDPGIAQELGIKAIIAVALASVGIIILVSLRFEWRFALAAVIALFHDAFMVITVFAVFRLEVNLPFVAAVLTIIGYSINDTIVIFDRIRENLRFAKLKTYEDLKQVVNMSISQTLARSINTGITVLAASLILFIMGGETIKLFSLAMTLGMVFGIYSSIYIAAQLYVLFKKNAIGKVSKKTDTTPVEQP</sequence>
<dbReference type="NCBIfam" id="TIGR00916">
    <property type="entry name" value="2A0604s01"/>
    <property type="match status" value="2"/>
</dbReference>
<evidence type="ECO:0000256" key="13">
    <source>
        <dbReference type="HAMAP-Rule" id="MF_01464"/>
    </source>
</evidence>
<dbReference type="GO" id="GO:0005886">
    <property type="term" value="C:plasma membrane"/>
    <property type="evidence" value="ECO:0007669"/>
    <property type="project" value="UniProtKB-SubCell"/>
</dbReference>
<dbReference type="GO" id="GO:0006605">
    <property type="term" value="P:protein targeting"/>
    <property type="evidence" value="ECO:0007669"/>
    <property type="project" value="UniProtKB-UniRule"/>
</dbReference>
<feature type="transmembrane region" description="Helical" evidence="12">
    <location>
        <begin position="670"/>
        <end position="687"/>
    </location>
</feature>
<dbReference type="InterPro" id="IPR022813">
    <property type="entry name" value="SecD/SecF_arch_bac"/>
</dbReference>
<dbReference type="PANTHER" id="PTHR30081:SF1">
    <property type="entry name" value="PROTEIN TRANSLOCASE SUBUNIT SECD"/>
    <property type="match status" value="1"/>
</dbReference>
<dbReference type="Gene3D" id="1.20.1640.10">
    <property type="entry name" value="Multidrug efflux transporter AcrB transmembrane domain"/>
    <property type="match status" value="2"/>
</dbReference>
<dbReference type="NCBIfam" id="TIGR00966">
    <property type="entry name" value="transloc_SecF"/>
    <property type="match status" value="1"/>
</dbReference>
<comment type="caution">
    <text evidence="17">The sequence shown here is derived from an EMBL/GenBank/DDBJ whole genome shotgun (WGS) entry which is preliminary data.</text>
</comment>
<comment type="function">
    <text evidence="9 12">Part of the Sec protein translocase complex. Interacts with the SecYEG preprotein conducting channel. SecDF uses the proton motive force (PMF) to complete protein translocation after the ATP-dependent function of SecA.</text>
</comment>
<protein>
    <recommendedName>
        <fullName evidence="12 13">Multifunctional fusion protein</fullName>
    </recommendedName>
    <domain>
        <recommendedName>
            <fullName evidence="12">Protein translocase subunit SecD</fullName>
        </recommendedName>
    </domain>
    <domain>
        <recommendedName>
            <fullName evidence="13">Protein-export membrane protein SecF</fullName>
        </recommendedName>
    </domain>
</protein>
<feature type="transmembrane region" description="Helical" evidence="12">
    <location>
        <begin position="615"/>
        <end position="636"/>
    </location>
</feature>
<proteinExistence type="inferred from homology"/>
<comment type="subunit">
    <text evidence="13">Forms a complex with SecD. Part of the essential Sec protein translocation apparatus which comprises SecA, SecYEG and auxiliary proteins SecDF. Other proteins may also be involved.</text>
</comment>
<comment type="subcellular location">
    <subcellularLocation>
        <location evidence="1 12">Cell membrane</location>
        <topology evidence="1 12">Multi-pass membrane protein</topology>
    </subcellularLocation>
</comment>
<feature type="domain" description="Protein export membrane protein SecD/SecF C-terminal" evidence="14">
    <location>
        <begin position="543"/>
        <end position="722"/>
    </location>
</feature>
<dbReference type="HAMAP" id="MF_01464_B">
    <property type="entry name" value="SecF_B"/>
    <property type="match status" value="1"/>
</dbReference>
<evidence type="ECO:0000313" key="17">
    <source>
        <dbReference type="EMBL" id="MBD2846703.1"/>
    </source>
</evidence>
<feature type="domain" description="SecDF P1 head subdomain" evidence="16">
    <location>
        <begin position="130"/>
        <end position="228"/>
    </location>
</feature>
<comment type="subunit">
    <text evidence="12">Forms a complex with SecF. Part of the essential Sec protein translocation apparatus which comprises SecA, SecYEG and auxiliary proteins SecDF. Other proteins may also be involved.</text>
</comment>
<dbReference type="InterPro" id="IPR048631">
    <property type="entry name" value="SecD_1st"/>
</dbReference>
<keyword evidence="7 12" id="KW-0811">Translocation</keyword>
<dbReference type="Pfam" id="PF02355">
    <property type="entry name" value="SecD_SecF_C"/>
    <property type="match status" value="2"/>
</dbReference>
<dbReference type="FunFam" id="1.20.1640.10:FF:000004">
    <property type="entry name" value="Protein translocase subunit SecD"/>
    <property type="match status" value="1"/>
</dbReference>
<organism evidence="17 18">
    <name type="scientific">Paenibacillus sabuli</name>
    <dbReference type="NCBI Taxonomy" id="2772509"/>
    <lineage>
        <taxon>Bacteria</taxon>
        <taxon>Bacillati</taxon>
        <taxon>Bacillota</taxon>
        <taxon>Bacilli</taxon>
        <taxon>Bacillales</taxon>
        <taxon>Paenibacillaceae</taxon>
        <taxon>Paenibacillus</taxon>
    </lineage>
</organism>
<comment type="similarity">
    <text evidence="10">In the C-terminal section; belongs to the SecD/SecF family. SecF subfamily.</text>
</comment>
<dbReference type="EMBL" id="JACXIZ010000027">
    <property type="protein sequence ID" value="MBD2846703.1"/>
    <property type="molecule type" value="Genomic_DNA"/>
</dbReference>
<evidence type="ECO:0000313" key="18">
    <source>
        <dbReference type="Proteomes" id="UP000621560"/>
    </source>
</evidence>
<dbReference type="InterPro" id="IPR022646">
    <property type="entry name" value="SecD/SecF_CS"/>
</dbReference>
<accession>A0A927BTV1</accession>
<dbReference type="Pfam" id="PF07549">
    <property type="entry name" value="Sec_GG"/>
    <property type="match status" value="2"/>
</dbReference>
<dbReference type="InterPro" id="IPR048634">
    <property type="entry name" value="SecD_SecF_C"/>
</dbReference>
<dbReference type="Gene3D" id="3.30.1360.200">
    <property type="match status" value="1"/>
</dbReference>
<dbReference type="PANTHER" id="PTHR30081">
    <property type="entry name" value="PROTEIN-EXPORT MEMBRANE PROTEIN SEC"/>
    <property type="match status" value="1"/>
</dbReference>
<evidence type="ECO:0000256" key="1">
    <source>
        <dbReference type="ARBA" id="ARBA00004651"/>
    </source>
</evidence>
<dbReference type="HAMAP" id="MF_01463_B">
    <property type="entry name" value="SecD_B"/>
    <property type="match status" value="1"/>
</dbReference>
<dbReference type="InterPro" id="IPR055344">
    <property type="entry name" value="SecD_SecF_C_bact"/>
</dbReference>
<feature type="transmembrane region" description="Helical" evidence="12">
    <location>
        <begin position="693"/>
        <end position="720"/>
    </location>
</feature>
<comment type="similarity">
    <text evidence="11">In the N-terminal section; belongs to the SecD/SecF family. SecD subfamily.</text>
</comment>
<evidence type="ECO:0000256" key="5">
    <source>
        <dbReference type="ARBA" id="ARBA00022927"/>
    </source>
</evidence>
<dbReference type="AlphaFoldDB" id="A0A927BTV1"/>
<evidence type="ECO:0000256" key="9">
    <source>
        <dbReference type="ARBA" id="ARBA00059018"/>
    </source>
</evidence>
<dbReference type="NCBIfam" id="TIGR01129">
    <property type="entry name" value="secD"/>
    <property type="match status" value="1"/>
</dbReference>
<reference evidence="17" key="1">
    <citation type="submission" date="2020-09" db="EMBL/GenBank/DDBJ databases">
        <title>A novel bacterium of genus Paenibacillus, isolated from South China Sea.</title>
        <authorList>
            <person name="Huang H."/>
            <person name="Mo K."/>
            <person name="Hu Y."/>
        </authorList>
    </citation>
    <scope>NUCLEOTIDE SEQUENCE</scope>
    <source>
        <strain evidence="17">IB182496</strain>
    </source>
</reference>
<feature type="transmembrane region" description="Helical" evidence="12">
    <location>
        <begin position="588"/>
        <end position="609"/>
    </location>
</feature>
<dbReference type="Pfam" id="PF22599">
    <property type="entry name" value="SecDF_P1_head"/>
    <property type="match status" value="1"/>
</dbReference>
<feature type="transmembrane region" description="Helical" evidence="12">
    <location>
        <begin position="560"/>
        <end position="581"/>
    </location>
</feature>
<dbReference type="SUPFAM" id="SSF82866">
    <property type="entry name" value="Multidrug efflux transporter AcrB transmembrane domain"/>
    <property type="match status" value="2"/>
</dbReference>
<evidence type="ECO:0000256" key="11">
    <source>
        <dbReference type="ARBA" id="ARBA00061053"/>
    </source>
</evidence>
<dbReference type="InterPro" id="IPR005791">
    <property type="entry name" value="SecD"/>
</dbReference>
<evidence type="ECO:0000256" key="4">
    <source>
        <dbReference type="ARBA" id="ARBA00022692"/>
    </source>
</evidence>
<evidence type="ECO:0000256" key="7">
    <source>
        <dbReference type="ARBA" id="ARBA00023010"/>
    </source>
</evidence>
<feature type="transmembrane region" description="Helical" evidence="12">
    <location>
        <begin position="349"/>
        <end position="368"/>
    </location>
</feature>
<keyword evidence="3 12" id="KW-1003">Cell membrane</keyword>
<name>A0A927BTV1_9BACL</name>
<dbReference type="Gene3D" id="3.30.70.3400">
    <property type="match status" value="1"/>
</dbReference>
<dbReference type="Proteomes" id="UP000621560">
    <property type="component" value="Unassembled WGS sequence"/>
</dbReference>
<evidence type="ECO:0000256" key="12">
    <source>
        <dbReference type="HAMAP-Rule" id="MF_01463"/>
    </source>
</evidence>
<dbReference type="Pfam" id="PF21760">
    <property type="entry name" value="SecD_1st"/>
    <property type="match status" value="1"/>
</dbReference>
<feature type="transmembrane region" description="Helical" evidence="12">
    <location>
        <begin position="275"/>
        <end position="295"/>
    </location>
</feature>
<keyword evidence="18" id="KW-1185">Reference proteome</keyword>
<dbReference type="GO" id="GO:0043952">
    <property type="term" value="P:protein transport by the Sec complex"/>
    <property type="evidence" value="ECO:0007669"/>
    <property type="project" value="UniProtKB-UniRule"/>
</dbReference>